<dbReference type="Proteomes" id="UP000515158">
    <property type="component" value="Unplaced"/>
</dbReference>
<sequence length="114" mass="12755">MATQYSVDPNINSVVLTVLFLEDGWRVNVVDFEAQTRVYVGGDTLTLKREDNDQEQLAVVLGVGGTEAEAEEQARVYVRRLCKWHGQPEDHMAIFGHDLAQSQLFNGQESDSSN</sequence>
<reference evidence="2" key="1">
    <citation type="submission" date="2025-08" db="UniProtKB">
        <authorList>
            <consortium name="RefSeq"/>
        </authorList>
    </citation>
    <scope>IDENTIFICATION</scope>
    <source>
        <tissue evidence="2">Total insect</tissue>
    </source>
</reference>
<dbReference type="RefSeq" id="XP_034246109.1">
    <property type="nucleotide sequence ID" value="XM_034390218.1"/>
</dbReference>
<evidence type="ECO:0000313" key="2">
    <source>
        <dbReference type="RefSeq" id="XP_034246109.1"/>
    </source>
</evidence>
<accession>A0A6P8ZQM4</accession>
<dbReference type="AlphaFoldDB" id="A0A6P8ZQM4"/>
<name>A0A6P8ZQM4_THRPL</name>
<keyword evidence="1" id="KW-1185">Reference proteome</keyword>
<dbReference type="KEGG" id="tpal:117648055"/>
<proteinExistence type="predicted"/>
<evidence type="ECO:0000313" key="1">
    <source>
        <dbReference type="Proteomes" id="UP000515158"/>
    </source>
</evidence>
<organism evidence="2">
    <name type="scientific">Thrips palmi</name>
    <name type="common">Melon thrips</name>
    <dbReference type="NCBI Taxonomy" id="161013"/>
    <lineage>
        <taxon>Eukaryota</taxon>
        <taxon>Metazoa</taxon>
        <taxon>Ecdysozoa</taxon>
        <taxon>Arthropoda</taxon>
        <taxon>Hexapoda</taxon>
        <taxon>Insecta</taxon>
        <taxon>Pterygota</taxon>
        <taxon>Neoptera</taxon>
        <taxon>Paraneoptera</taxon>
        <taxon>Thysanoptera</taxon>
        <taxon>Terebrantia</taxon>
        <taxon>Thripoidea</taxon>
        <taxon>Thripidae</taxon>
        <taxon>Thrips</taxon>
    </lineage>
</organism>
<dbReference type="InParanoid" id="A0A6P8ZQM4"/>
<dbReference type="GeneID" id="117648055"/>
<gene>
    <name evidence="2" type="primary">LOC117648055</name>
</gene>
<protein>
    <submittedName>
        <fullName evidence="2">Uncharacterized protein LOC117648055</fullName>
    </submittedName>
</protein>